<dbReference type="HOGENOM" id="CLU_1578284_0_0_1"/>
<protein>
    <submittedName>
        <fullName evidence="1">Uncharacterized protein</fullName>
    </submittedName>
</protein>
<dbReference type="AlphaFoldDB" id="G2YL99"/>
<gene>
    <name evidence="1" type="ORF">BofuT4_P079120.1</name>
</gene>
<dbReference type="EMBL" id="FQ790342">
    <property type="protein sequence ID" value="CCD52397.1"/>
    <property type="molecule type" value="Genomic_DNA"/>
</dbReference>
<proteinExistence type="predicted"/>
<evidence type="ECO:0000313" key="1">
    <source>
        <dbReference type="EMBL" id="CCD52397.1"/>
    </source>
</evidence>
<evidence type="ECO:0000313" key="2">
    <source>
        <dbReference type="Proteomes" id="UP000008177"/>
    </source>
</evidence>
<organism evidence="1 2">
    <name type="scientific">Botryotinia fuckeliana (strain T4)</name>
    <name type="common">Noble rot fungus</name>
    <name type="synonym">Botrytis cinerea</name>
    <dbReference type="NCBI Taxonomy" id="999810"/>
    <lineage>
        <taxon>Eukaryota</taxon>
        <taxon>Fungi</taxon>
        <taxon>Dikarya</taxon>
        <taxon>Ascomycota</taxon>
        <taxon>Pezizomycotina</taxon>
        <taxon>Leotiomycetes</taxon>
        <taxon>Helotiales</taxon>
        <taxon>Sclerotiniaceae</taxon>
        <taxon>Botrytis</taxon>
    </lineage>
</organism>
<name>G2YL99_BOTF4</name>
<reference evidence="2" key="1">
    <citation type="journal article" date="2011" name="PLoS Genet.">
        <title>Genomic analysis of the necrotrophic fungal pathogens Sclerotinia sclerotiorum and Botrytis cinerea.</title>
        <authorList>
            <person name="Amselem J."/>
            <person name="Cuomo C.A."/>
            <person name="van Kan J.A."/>
            <person name="Viaud M."/>
            <person name="Benito E.P."/>
            <person name="Couloux A."/>
            <person name="Coutinho P.M."/>
            <person name="de Vries R.P."/>
            <person name="Dyer P.S."/>
            <person name="Fillinger S."/>
            <person name="Fournier E."/>
            <person name="Gout L."/>
            <person name="Hahn M."/>
            <person name="Kohn L."/>
            <person name="Lapalu N."/>
            <person name="Plummer K.M."/>
            <person name="Pradier J.M."/>
            <person name="Quevillon E."/>
            <person name="Sharon A."/>
            <person name="Simon A."/>
            <person name="ten Have A."/>
            <person name="Tudzynski B."/>
            <person name="Tudzynski P."/>
            <person name="Wincker P."/>
            <person name="Andrew M."/>
            <person name="Anthouard V."/>
            <person name="Beever R.E."/>
            <person name="Beffa R."/>
            <person name="Benoit I."/>
            <person name="Bouzid O."/>
            <person name="Brault B."/>
            <person name="Chen Z."/>
            <person name="Choquer M."/>
            <person name="Collemare J."/>
            <person name="Cotton P."/>
            <person name="Danchin E.G."/>
            <person name="Da Silva C."/>
            <person name="Gautier A."/>
            <person name="Giraud C."/>
            <person name="Giraud T."/>
            <person name="Gonzalez C."/>
            <person name="Grossetete S."/>
            <person name="Guldener U."/>
            <person name="Henrissat B."/>
            <person name="Howlett B.J."/>
            <person name="Kodira C."/>
            <person name="Kretschmer M."/>
            <person name="Lappartient A."/>
            <person name="Leroch M."/>
            <person name="Levis C."/>
            <person name="Mauceli E."/>
            <person name="Neuveglise C."/>
            <person name="Oeser B."/>
            <person name="Pearson M."/>
            <person name="Poulain J."/>
            <person name="Poussereau N."/>
            <person name="Quesneville H."/>
            <person name="Rascle C."/>
            <person name="Schumacher J."/>
            <person name="Segurens B."/>
            <person name="Sexton A."/>
            <person name="Silva E."/>
            <person name="Sirven C."/>
            <person name="Soanes D.M."/>
            <person name="Talbot N.J."/>
            <person name="Templeton M."/>
            <person name="Yandava C."/>
            <person name="Yarden O."/>
            <person name="Zeng Q."/>
            <person name="Rollins J.A."/>
            <person name="Lebrun M.H."/>
            <person name="Dickman M."/>
        </authorList>
    </citation>
    <scope>NUCLEOTIDE SEQUENCE [LARGE SCALE GENOMIC DNA]</scope>
    <source>
        <strain evidence="2">T4</strain>
    </source>
</reference>
<dbReference type="InParanoid" id="G2YL99"/>
<dbReference type="Proteomes" id="UP000008177">
    <property type="component" value="Unplaced contigs"/>
</dbReference>
<accession>G2YL99</accession>
<sequence length="169" mass="18682">MTSTVSLADTLLFRTTAFDLNTNIEMERKNCNIEFAIKNSAFKDAANIDKKYRNEILRKAALIRYNDAADCCPNAGYVSAAPEEWRKVPGYVGNLDWAIIHNVCAAPSNTMDADKHTAALIPMAMIWGGNHHGTTISGFRDVTYATPIGAVLKDIECEMGWDEGSLRFC</sequence>